<feature type="domain" description="NADH-Ubiquinone oxidoreductase (complex I) chain 5 N-terminal" evidence="11">
    <location>
        <begin position="63"/>
        <end position="106"/>
    </location>
</feature>
<feature type="transmembrane region" description="Helical" evidence="9">
    <location>
        <begin position="197"/>
        <end position="223"/>
    </location>
</feature>
<comment type="similarity">
    <text evidence="2">Belongs to the CPA3 antiporters (TC 2.A.63) subunit A family.</text>
</comment>
<reference evidence="12 13" key="1">
    <citation type="submission" date="2020-07" db="EMBL/GenBank/DDBJ databases">
        <title>Alkalicella. sp. LB2 genome.</title>
        <authorList>
            <person name="Postec A."/>
            <person name="Quemeneur M."/>
        </authorList>
    </citation>
    <scope>NUCLEOTIDE SEQUENCE [LARGE SCALE GENOMIC DNA]</scope>
    <source>
        <strain evidence="12 13">LB2</strain>
    </source>
</reference>
<name>A0A7G9W4K6_ALKCA</name>
<evidence type="ECO:0000256" key="6">
    <source>
        <dbReference type="ARBA" id="ARBA00023002"/>
    </source>
</evidence>
<feature type="transmembrane region" description="Helical" evidence="9">
    <location>
        <begin position="463"/>
        <end position="482"/>
    </location>
</feature>
<dbReference type="AlphaFoldDB" id="A0A7G9W4K6"/>
<feature type="transmembrane region" description="Helical" evidence="9">
    <location>
        <begin position="336"/>
        <end position="358"/>
    </location>
</feature>
<feature type="transmembrane region" description="Helical" evidence="9">
    <location>
        <begin position="157"/>
        <end position="177"/>
    </location>
</feature>
<feature type="transmembrane region" description="Helical" evidence="9">
    <location>
        <begin position="105"/>
        <end position="132"/>
    </location>
</feature>
<feature type="transmembrane region" description="Helical" evidence="9">
    <location>
        <begin position="419"/>
        <end position="443"/>
    </location>
</feature>
<evidence type="ECO:0000256" key="1">
    <source>
        <dbReference type="ARBA" id="ARBA00004651"/>
    </source>
</evidence>
<feature type="transmembrane region" description="Helical" evidence="9">
    <location>
        <begin position="29"/>
        <end position="49"/>
    </location>
</feature>
<protein>
    <submittedName>
        <fullName evidence="12">NADH dehydrogenase subunit</fullName>
    </submittedName>
</protein>
<dbReference type="PANTHER" id="PTHR42682">
    <property type="entry name" value="HYDROGENASE-4 COMPONENT F"/>
    <property type="match status" value="1"/>
</dbReference>
<dbReference type="KEGG" id="acae:HYG86_01950"/>
<organism evidence="12 13">
    <name type="scientific">Alkalicella caledoniensis</name>
    <dbReference type="NCBI Taxonomy" id="2731377"/>
    <lineage>
        <taxon>Bacteria</taxon>
        <taxon>Bacillati</taxon>
        <taxon>Bacillota</taxon>
        <taxon>Clostridia</taxon>
        <taxon>Eubacteriales</taxon>
        <taxon>Proteinivoracaceae</taxon>
        <taxon>Alkalicella</taxon>
    </lineage>
</organism>
<gene>
    <name evidence="12" type="ORF">HYG86_01950</name>
</gene>
<feature type="transmembrane region" description="Helical" evidence="9">
    <location>
        <begin position="303"/>
        <end position="324"/>
    </location>
</feature>
<dbReference type="GO" id="GO:0016491">
    <property type="term" value="F:oxidoreductase activity"/>
    <property type="evidence" value="ECO:0007669"/>
    <property type="project" value="UniProtKB-KW"/>
</dbReference>
<evidence type="ECO:0000313" key="13">
    <source>
        <dbReference type="Proteomes" id="UP000516160"/>
    </source>
</evidence>
<evidence type="ECO:0000313" key="12">
    <source>
        <dbReference type="EMBL" id="QNO13618.1"/>
    </source>
</evidence>
<evidence type="ECO:0000256" key="4">
    <source>
        <dbReference type="ARBA" id="ARBA00022692"/>
    </source>
</evidence>
<evidence type="ECO:0000259" key="11">
    <source>
        <dbReference type="Pfam" id="PF00662"/>
    </source>
</evidence>
<dbReference type="RefSeq" id="WP_213167285.1">
    <property type="nucleotide sequence ID" value="NZ_CP058559.1"/>
</dbReference>
<dbReference type="GO" id="GO:0042773">
    <property type="term" value="P:ATP synthesis coupled electron transport"/>
    <property type="evidence" value="ECO:0007669"/>
    <property type="project" value="InterPro"/>
</dbReference>
<feature type="transmembrane region" description="Helical" evidence="9">
    <location>
        <begin position="235"/>
        <end position="255"/>
    </location>
</feature>
<evidence type="ECO:0000256" key="2">
    <source>
        <dbReference type="ARBA" id="ARBA00008483"/>
    </source>
</evidence>
<proteinExistence type="inferred from homology"/>
<dbReference type="PANTHER" id="PTHR42682:SF4">
    <property type="entry name" value="NADH-UBIQUINONE_PLASTOQUINONE"/>
    <property type="match status" value="1"/>
</dbReference>
<feature type="transmembrane region" description="Helical" evidence="9">
    <location>
        <begin position="519"/>
        <end position="536"/>
    </location>
</feature>
<feature type="transmembrane region" description="Helical" evidence="9">
    <location>
        <begin position="275"/>
        <end position="296"/>
    </location>
</feature>
<evidence type="ECO:0000256" key="3">
    <source>
        <dbReference type="ARBA" id="ARBA00022475"/>
    </source>
</evidence>
<dbReference type="PRINTS" id="PR01437">
    <property type="entry name" value="NUOXDRDTASE4"/>
</dbReference>
<dbReference type="GO" id="GO:0008137">
    <property type="term" value="F:NADH dehydrogenase (ubiquinone) activity"/>
    <property type="evidence" value="ECO:0007669"/>
    <property type="project" value="InterPro"/>
</dbReference>
<sequence length="766" mass="85155">MLPILIVLLPLVGALLTFTNRHHVNRRNMVAIVTTVATWILALMLIPGLRDGAIELRLENFLVIGLSFRIDYLSILFLVLFTTVWMLATIYGTVYMSFEHAQTRFFIFLLITYTGVLGVVAAGDFFTLFLFFELMTFCSYVLVIHEEDPDAMRAGNLYLFLGVIGGLALLLAIILYYNQTGTMGFESVLLAFEGKPVLLLSILVLFTIGFGLKAGMAPLHIWLPKAHPIAPSPASALLSGIMIKTGAYGLIRVFASAFGYVSDNTELYSKFISSFGYWIIWAGLITMFIGAFLALFQTSSKKILAYSSVSQIGYIIMGIGSATYLGSYGAMAMSGAIYHIINHALFKGALFLVVGAIYIHTHELDINKIRGLSKKYKFLMLIFIISALGITGVPGFNAYPSKSLLHHAVTDAYKYNHLVSLIWAERVFTLTSALTVCYFAKLFKGLFLGELPEKYKDLPDTPLLMKMVLTVFGAIMIFIGFFPDAPLKGVVIPAISTLGYNDYSVGYVEKFTAWNRVDLMAIVITFALAAVIFTIVEKFNLYRIQFPKWMSVEYLIFNPLAKGFMFLCLGPSVVLDRTVNKMYHGTGQVSMDVFKHIGDVEKSIDKAYTNAGSITTSMCQGLEHFEETVNKIYESAGTANDKLCQGIDKAESTYNDSLDSLASVHDKVAQLKEKGELKAVRMFDLMVKHEGNTANLTDAKIDCKKGHCPFAPDKRCVKISKEKSFWEKMAVSPEWNLRNINFDALIVATLFTIVLLILVFFSKGIL</sequence>
<evidence type="ECO:0000256" key="8">
    <source>
        <dbReference type="RuleBase" id="RU000320"/>
    </source>
</evidence>
<keyword evidence="4 8" id="KW-0812">Transmembrane</keyword>
<feature type="transmembrane region" description="Helical" evidence="9">
    <location>
        <begin position="70"/>
        <end position="93"/>
    </location>
</feature>
<dbReference type="InterPro" id="IPR001750">
    <property type="entry name" value="ND/Mrp_TM"/>
</dbReference>
<feature type="domain" description="NADH:quinone oxidoreductase/Mrp antiporter transmembrane" evidence="10">
    <location>
        <begin position="122"/>
        <end position="419"/>
    </location>
</feature>
<dbReference type="InterPro" id="IPR001516">
    <property type="entry name" value="Proton_antipo_N"/>
</dbReference>
<keyword evidence="6" id="KW-0560">Oxidoreductase</keyword>
<evidence type="ECO:0000256" key="5">
    <source>
        <dbReference type="ARBA" id="ARBA00022989"/>
    </source>
</evidence>
<keyword evidence="13" id="KW-1185">Reference proteome</keyword>
<feature type="transmembrane region" description="Helical" evidence="9">
    <location>
        <begin position="742"/>
        <end position="761"/>
    </location>
</feature>
<keyword evidence="5 9" id="KW-1133">Transmembrane helix</keyword>
<evidence type="ECO:0000259" key="10">
    <source>
        <dbReference type="Pfam" id="PF00361"/>
    </source>
</evidence>
<keyword evidence="7 9" id="KW-0472">Membrane</keyword>
<evidence type="ECO:0000256" key="7">
    <source>
        <dbReference type="ARBA" id="ARBA00023136"/>
    </source>
</evidence>
<dbReference type="Pfam" id="PF00361">
    <property type="entry name" value="Proton_antipo_M"/>
    <property type="match status" value="1"/>
</dbReference>
<feature type="transmembrane region" description="Helical" evidence="9">
    <location>
        <begin position="378"/>
        <end position="399"/>
    </location>
</feature>
<dbReference type="Proteomes" id="UP000516160">
    <property type="component" value="Chromosome"/>
</dbReference>
<dbReference type="InterPro" id="IPR003918">
    <property type="entry name" value="NADH_UbQ_OxRdtase"/>
</dbReference>
<evidence type="ECO:0000256" key="9">
    <source>
        <dbReference type="SAM" id="Phobius"/>
    </source>
</evidence>
<comment type="subcellular location">
    <subcellularLocation>
        <location evidence="1">Cell membrane</location>
        <topology evidence="1">Multi-pass membrane protein</topology>
    </subcellularLocation>
    <subcellularLocation>
        <location evidence="8">Membrane</location>
        <topology evidence="8">Multi-pass membrane protein</topology>
    </subcellularLocation>
</comment>
<dbReference type="EMBL" id="CP058559">
    <property type="protein sequence ID" value="QNO13618.1"/>
    <property type="molecule type" value="Genomic_DNA"/>
</dbReference>
<dbReference type="InterPro" id="IPR052175">
    <property type="entry name" value="ComplexI-like_HydComp"/>
</dbReference>
<accession>A0A7G9W4K6</accession>
<keyword evidence="3" id="KW-1003">Cell membrane</keyword>
<dbReference type="Pfam" id="PF00662">
    <property type="entry name" value="Proton_antipo_N"/>
    <property type="match status" value="1"/>
</dbReference>
<dbReference type="GO" id="GO:0005886">
    <property type="term" value="C:plasma membrane"/>
    <property type="evidence" value="ECO:0007669"/>
    <property type="project" value="UniProtKB-SubCell"/>
</dbReference>